<protein>
    <submittedName>
        <fullName evidence="3">Uncharacterized protein</fullName>
    </submittedName>
</protein>
<name>A0A813IWU8_POLGL</name>
<proteinExistence type="predicted"/>
<keyword evidence="2" id="KW-0732">Signal</keyword>
<feature type="compositionally biased region" description="Low complexity" evidence="1">
    <location>
        <begin position="26"/>
        <end position="45"/>
    </location>
</feature>
<feature type="signal peptide" evidence="2">
    <location>
        <begin position="1"/>
        <end position="15"/>
    </location>
</feature>
<evidence type="ECO:0000256" key="2">
    <source>
        <dbReference type="SAM" id="SignalP"/>
    </source>
</evidence>
<reference evidence="3" key="1">
    <citation type="submission" date="2021-02" db="EMBL/GenBank/DDBJ databases">
        <authorList>
            <person name="Dougan E. K."/>
            <person name="Rhodes N."/>
            <person name="Thang M."/>
            <person name="Chan C."/>
        </authorList>
    </citation>
    <scope>NUCLEOTIDE SEQUENCE</scope>
</reference>
<dbReference type="AlphaFoldDB" id="A0A813IWU8"/>
<gene>
    <name evidence="3" type="ORF">PGLA2088_LOCUS13395</name>
</gene>
<feature type="chain" id="PRO_5032656849" evidence="2">
    <location>
        <begin position="16"/>
        <end position="88"/>
    </location>
</feature>
<organism evidence="3 4">
    <name type="scientific">Polarella glacialis</name>
    <name type="common">Dinoflagellate</name>
    <dbReference type="NCBI Taxonomy" id="89957"/>
    <lineage>
        <taxon>Eukaryota</taxon>
        <taxon>Sar</taxon>
        <taxon>Alveolata</taxon>
        <taxon>Dinophyceae</taxon>
        <taxon>Suessiales</taxon>
        <taxon>Suessiaceae</taxon>
        <taxon>Polarella</taxon>
    </lineage>
</organism>
<sequence>MLVGCLLQVFTTVWCFELETTKNDNDNNNNDNNNSSNNNNSNNNNTKTRREVVGTDRKSSSSQLSRTLRATGQWFASPHNSLEHFILL</sequence>
<dbReference type="EMBL" id="CAJNNW010016020">
    <property type="protein sequence ID" value="CAE8658330.1"/>
    <property type="molecule type" value="Genomic_DNA"/>
</dbReference>
<feature type="compositionally biased region" description="Basic and acidic residues" evidence="1">
    <location>
        <begin position="48"/>
        <end position="59"/>
    </location>
</feature>
<accession>A0A813IWU8</accession>
<dbReference type="Proteomes" id="UP000626109">
    <property type="component" value="Unassembled WGS sequence"/>
</dbReference>
<evidence type="ECO:0000256" key="1">
    <source>
        <dbReference type="SAM" id="MobiDB-lite"/>
    </source>
</evidence>
<evidence type="ECO:0000313" key="3">
    <source>
        <dbReference type="EMBL" id="CAE8658330.1"/>
    </source>
</evidence>
<evidence type="ECO:0000313" key="4">
    <source>
        <dbReference type="Proteomes" id="UP000626109"/>
    </source>
</evidence>
<feature type="region of interest" description="Disordered" evidence="1">
    <location>
        <begin position="21"/>
        <end position="65"/>
    </location>
</feature>
<comment type="caution">
    <text evidence="3">The sequence shown here is derived from an EMBL/GenBank/DDBJ whole genome shotgun (WGS) entry which is preliminary data.</text>
</comment>